<dbReference type="RefSeq" id="WP_252740083.1">
    <property type="nucleotide sequence ID" value="NZ_JAMXIB010000001.1"/>
</dbReference>
<organism evidence="1 2">
    <name type="scientific">Robiginitalea marina</name>
    <dbReference type="NCBI Taxonomy" id="2954105"/>
    <lineage>
        <taxon>Bacteria</taxon>
        <taxon>Pseudomonadati</taxon>
        <taxon>Bacteroidota</taxon>
        <taxon>Flavobacteriia</taxon>
        <taxon>Flavobacteriales</taxon>
        <taxon>Flavobacteriaceae</taxon>
        <taxon>Robiginitalea</taxon>
    </lineage>
</organism>
<name>A0ABT1AUK3_9FLAO</name>
<accession>A0ABT1AUK3</accession>
<gene>
    <name evidence="1" type="ORF">NG653_02525</name>
</gene>
<comment type="caution">
    <text evidence="1">The sequence shown here is derived from an EMBL/GenBank/DDBJ whole genome shotgun (WGS) entry which is preliminary data.</text>
</comment>
<proteinExistence type="predicted"/>
<dbReference type="InterPro" id="IPR045444">
    <property type="entry name" value="DUF6503"/>
</dbReference>
<evidence type="ECO:0000313" key="2">
    <source>
        <dbReference type="Proteomes" id="UP001206312"/>
    </source>
</evidence>
<evidence type="ECO:0000313" key="1">
    <source>
        <dbReference type="EMBL" id="MCO5723715.1"/>
    </source>
</evidence>
<dbReference type="Pfam" id="PF20113">
    <property type="entry name" value="DUF6503"/>
    <property type="match status" value="1"/>
</dbReference>
<protein>
    <submittedName>
        <fullName evidence="1">Deoxyribose-phosphate aldolase</fullName>
    </submittedName>
</protein>
<dbReference type="PROSITE" id="PS51257">
    <property type="entry name" value="PROKAR_LIPOPROTEIN"/>
    <property type="match status" value="1"/>
</dbReference>
<keyword evidence="2" id="KW-1185">Reference proteome</keyword>
<sequence length="249" mass="28431">MRKAIVFILILLSVGCGEKRPETLSAQAIVDRAIEAAGGDLYEGSRVRFTFRDRQYGYYRENGQRVLMRITPTDTARIEDVLRGGTFERKIDGQPVTLADSTQKAVSEAVNSVHYFAYLPYGLNDAAVRKEYLGKVRLKGSEYHKVRVTFREEGGGTDFEDVFVYWFHTGSFLPEYLAYEYHTNGGGKRFREAYNERRAGGIRFVDYKNYKYEGPLPVTALDSLFERGELELLSLIELLDLEVIPGNYN</sequence>
<reference evidence="1 2" key="1">
    <citation type="submission" date="2022-06" db="EMBL/GenBank/DDBJ databases">
        <authorList>
            <person name="Xuan X."/>
        </authorList>
    </citation>
    <scope>NUCLEOTIDE SEQUENCE [LARGE SCALE GENOMIC DNA]</scope>
    <source>
        <strain evidence="1 2">2V75</strain>
    </source>
</reference>
<dbReference type="EMBL" id="JAMXIB010000001">
    <property type="protein sequence ID" value="MCO5723715.1"/>
    <property type="molecule type" value="Genomic_DNA"/>
</dbReference>
<dbReference type="Proteomes" id="UP001206312">
    <property type="component" value="Unassembled WGS sequence"/>
</dbReference>